<name>A0A182ET12_ONCOC</name>
<evidence type="ECO:0000313" key="3">
    <source>
        <dbReference type="WBParaSite" id="nOo.2.0.1.t11283-RA"/>
    </source>
</evidence>
<evidence type="ECO:0000313" key="1">
    <source>
        <dbReference type="EMBL" id="VDM95560.1"/>
    </source>
</evidence>
<reference evidence="1 2" key="2">
    <citation type="submission" date="2018-08" db="EMBL/GenBank/DDBJ databases">
        <authorList>
            <person name="Laetsch R D."/>
            <person name="Stevens L."/>
            <person name="Kumar S."/>
            <person name="Blaxter L. M."/>
        </authorList>
    </citation>
    <scope>NUCLEOTIDE SEQUENCE [LARGE SCALE GENOMIC DNA]</scope>
</reference>
<sequence>MAGPAINIFSDSRKKSSATRSVDEVFKKCKIVPDVVSTAPAKLVEVSYNNFMVYLGNALTPTLVRNQPTEISWDAEPGSLYTLAFIGIQLVVNIPGQNVSEGEILAEYVGAGAPKGTG</sequence>
<reference evidence="3" key="1">
    <citation type="submission" date="2016-06" db="UniProtKB">
        <authorList>
            <consortium name="WormBaseParasite"/>
        </authorList>
    </citation>
    <scope>IDENTIFICATION</scope>
</reference>
<keyword evidence="2" id="KW-1185">Reference proteome</keyword>
<dbReference type="EMBL" id="UYRW01007617">
    <property type="protein sequence ID" value="VDM95560.1"/>
    <property type="molecule type" value="Genomic_DNA"/>
</dbReference>
<dbReference type="InterPro" id="IPR036610">
    <property type="entry name" value="PEBP-like_sf"/>
</dbReference>
<proteinExistence type="predicted"/>
<dbReference type="Gene3D" id="3.90.280.10">
    <property type="entry name" value="PEBP-like"/>
    <property type="match status" value="1"/>
</dbReference>
<dbReference type="AlphaFoldDB" id="A0A182ET12"/>
<dbReference type="SUPFAM" id="SSF49777">
    <property type="entry name" value="PEBP-like"/>
    <property type="match status" value="1"/>
</dbReference>
<dbReference type="STRING" id="42157.A0A182ET12"/>
<evidence type="ECO:0000313" key="2">
    <source>
        <dbReference type="Proteomes" id="UP000271087"/>
    </source>
</evidence>
<protein>
    <submittedName>
        <fullName evidence="3">FAA_hydrolase domain-containing protein</fullName>
    </submittedName>
</protein>
<organism evidence="3">
    <name type="scientific">Onchocerca ochengi</name>
    <name type="common">Filarial nematode worm</name>
    <dbReference type="NCBI Taxonomy" id="42157"/>
    <lineage>
        <taxon>Eukaryota</taxon>
        <taxon>Metazoa</taxon>
        <taxon>Ecdysozoa</taxon>
        <taxon>Nematoda</taxon>
        <taxon>Chromadorea</taxon>
        <taxon>Rhabditida</taxon>
        <taxon>Spirurina</taxon>
        <taxon>Spiruromorpha</taxon>
        <taxon>Filarioidea</taxon>
        <taxon>Onchocercidae</taxon>
        <taxon>Onchocerca</taxon>
    </lineage>
</organism>
<dbReference type="WBParaSite" id="nOo.2.0.1.t11283-RA">
    <property type="protein sequence ID" value="nOo.2.0.1.t11283-RA"/>
    <property type="gene ID" value="nOo.2.0.1.g11283"/>
</dbReference>
<gene>
    <name evidence="1" type="ORF">NOO_LOCUS11283</name>
</gene>
<dbReference type="Proteomes" id="UP000271087">
    <property type="component" value="Unassembled WGS sequence"/>
</dbReference>
<accession>A0A182ET12</accession>
<dbReference type="OrthoDB" id="2506647at2759"/>